<proteinExistence type="predicted"/>
<keyword evidence="5" id="KW-0539">Nucleus</keyword>
<comment type="caution">
    <text evidence="8">The sequence shown here is derived from an EMBL/GenBank/DDBJ whole genome shotgun (WGS) entry which is preliminary data.</text>
</comment>
<dbReference type="GeneID" id="85310079"/>
<dbReference type="InterPro" id="IPR001138">
    <property type="entry name" value="Zn2Cys6_DnaBD"/>
</dbReference>
<dbReference type="RefSeq" id="XP_060287184.1">
    <property type="nucleotide sequence ID" value="XM_060426892.1"/>
</dbReference>
<feature type="compositionally biased region" description="Basic residues" evidence="6">
    <location>
        <begin position="1"/>
        <end position="13"/>
    </location>
</feature>
<feature type="domain" description="Zn(2)-C6 fungal-type" evidence="7">
    <location>
        <begin position="38"/>
        <end position="68"/>
    </location>
</feature>
<dbReference type="Pfam" id="PF00172">
    <property type="entry name" value="Zn_clus"/>
    <property type="match status" value="1"/>
</dbReference>
<evidence type="ECO:0000256" key="1">
    <source>
        <dbReference type="ARBA" id="ARBA00022723"/>
    </source>
</evidence>
<feature type="region of interest" description="Disordered" evidence="6">
    <location>
        <begin position="68"/>
        <end position="102"/>
    </location>
</feature>
<protein>
    <recommendedName>
        <fullName evidence="7">Zn(2)-C6 fungal-type domain-containing protein</fullName>
    </recommendedName>
</protein>
<keyword evidence="2" id="KW-0862">Zinc</keyword>
<evidence type="ECO:0000256" key="6">
    <source>
        <dbReference type="SAM" id="MobiDB-lite"/>
    </source>
</evidence>
<feature type="region of interest" description="Disordered" evidence="6">
    <location>
        <begin position="1"/>
        <end position="29"/>
    </location>
</feature>
<dbReference type="AlphaFoldDB" id="A0AAJ0C6P8"/>
<keyword evidence="4" id="KW-0804">Transcription</keyword>
<dbReference type="SUPFAM" id="SSF57701">
    <property type="entry name" value="Zn2/Cys6 DNA-binding domain"/>
    <property type="match status" value="1"/>
</dbReference>
<dbReference type="EMBL" id="MU838999">
    <property type="protein sequence ID" value="KAK1770971.1"/>
    <property type="molecule type" value="Genomic_DNA"/>
</dbReference>
<evidence type="ECO:0000313" key="9">
    <source>
        <dbReference type="Proteomes" id="UP001244011"/>
    </source>
</evidence>
<dbReference type="Proteomes" id="UP001244011">
    <property type="component" value="Unassembled WGS sequence"/>
</dbReference>
<evidence type="ECO:0000256" key="2">
    <source>
        <dbReference type="ARBA" id="ARBA00022833"/>
    </source>
</evidence>
<dbReference type="CDD" id="cd00067">
    <property type="entry name" value="GAL4"/>
    <property type="match status" value="1"/>
</dbReference>
<evidence type="ECO:0000256" key="3">
    <source>
        <dbReference type="ARBA" id="ARBA00023015"/>
    </source>
</evidence>
<keyword evidence="1" id="KW-0479">Metal-binding</keyword>
<accession>A0AAJ0C6P8</accession>
<gene>
    <name evidence="8" type="ORF">QBC33DRAFT_526352</name>
</gene>
<keyword evidence="9" id="KW-1185">Reference proteome</keyword>
<evidence type="ECO:0000256" key="5">
    <source>
        <dbReference type="ARBA" id="ARBA00023242"/>
    </source>
</evidence>
<dbReference type="PROSITE" id="PS50048">
    <property type="entry name" value="ZN2_CY6_FUNGAL_2"/>
    <property type="match status" value="1"/>
</dbReference>
<sequence length="372" mass="40168">MSLSSRSRKHTLSRQKISNAALMPNMASPAKTRRLRASCDGCFAAKVKCSKERPMCDRCLSCGSNCTYSPSSRAGKPKPDGGSNVHPSTTQDVTGHPQVPAQNILGYPGHHHQHRWDMPTTSADSGIGGSYSVPEFVLGGVDGENIAWFPTDDLHTMTGQPAPGHIHAHPQYNPNMAIPWPSTHGQELLPFGQPPPPAQMPEDMPLYLNFPSAGPSMPLPLGNSSSPTEPNGSGAPCRCLADCMASLYTLETHTAPGSLAFHEVLSLNHKAVRICGTMLLCSRCPPQGVQTRIKVLATIIGKIASLYKEASTTQFGNAAFGSTPDFHMFQEVCDRFRALCTRDFEDSDFGQAMITYVERSFHSSMTALRQGS</sequence>
<dbReference type="PANTHER" id="PTHR47660:SF2">
    <property type="entry name" value="TRANSCRIPTION FACTOR WITH C2H2 AND ZN(2)-CYS(6) DNA BINDING DOMAIN (EUROFUNG)"/>
    <property type="match status" value="1"/>
</dbReference>
<name>A0AAJ0C6P8_9PEZI</name>
<evidence type="ECO:0000313" key="8">
    <source>
        <dbReference type="EMBL" id="KAK1770971.1"/>
    </source>
</evidence>
<dbReference type="Gene3D" id="4.10.240.10">
    <property type="entry name" value="Zn(2)-C6 fungal-type DNA-binding domain"/>
    <property type="match status" value="1"/>
</dbReference>
<reference evidence="8" key="1">
    <citation type="submission" date="2023-06" db="EMBL/GenBank/DDBJ databases">
        <title>Genome-scale phylogeny and comparative genomics of the fungal order Sordariales.</title>
        <authorList>
            <consortium name="Lawrence Berkeley National Laboratory"/>
            <person name="Hensen N."/>
            <person name="Bonometti L."/>
            <person name="Westerberg I."/>
            <person name="Brannstrom I.O."/>
            <person name="Guillou S."/>
            <person name="Cros-Aarteil S."/>
            <person name="Calhoun S."/>
            <person name="Haridas S."/>
            <person name="Kuo A."/>
            <person name="Mondo S."/>
            <person name="Pangilinan J."/>
            <person name="Riley R."/>
            <person name="Labutti K."/>
            <person name="Andreopoulos B."/>
            <person name="Lipzen A."/>
            <person name="Chen C."/>
            <person name="Yanf M."/>
            <person name="Daum C."/>
            <person name="Ng V."/>
            <person name="Clum A."/>
            <person name="Steindorff A."/>
            <person name="Ohm R."/>
            <person name="Martin F."/>
            <person name="Silar P."/>
            <person name="Natvig D."/>
            <person name="Lalanne C."/>
            <person name="Gautier V."/>
            <person name="Ament-Velasquez S.L."/>
            <person name="Kruys A."/>
            <person name="Hutchinson M.I."/>
            <person name="Powell A.J."/>
            <person name="Barry K."/>
            <person name="Miller A.N."/>
            <person name="Grigoriev I.V."/>
            <person name="Debuchy R."/>
            <person name="Gladieux P."/>
            <person name="Thoren M.H."/>
            <person name="Johannesson H."/>
        </authorList>
    </citation>
    <scope>NUCLEOTIDE SEQUENCE</scope>
    <source>
        <strain evidence="8">8032-3</strain>
    </source>
</reference>
<dbReference type="GO" id="GO:0008270">
    <property type="term" value="F:zinc ion binding"/>
    <property type="evidence" value="ECO:0007669"/>
    <property type="project" value="InterPro"/>
</dbReference>
<evidence type="ECO:0000259" key="7">
    <source>
        <dbReference type="PROSITE" id="PS50048"/>
    </source>
</evidence>
<dbReference type="GO" id="GO:0000981">
    <property type="term" value="F:DNA-binding transcription factor activity, RNA polymerase II-specific"/>
    <property type="evidence" value="ECO:0007669"/>
    <property type="project" value="InterPro"/>
</dbReference>
<dbReference type="PRINTS" id="PR00755">
    <property type="entry name" value="AFLATOXINBRP"/>
</dbReference>
<keyword evidence="3" id="KW-0805">Transcription regulation</keyword>
<organism evidence="8 9">
    <name type="scientific">Phialemonium atrogriseum</name>
    <dbReference type="NCBI Taxonomy" id="1093897"/>
    <lineage>
        <taxon>Eukaryota</taxon>
        <taxon>Fungi</taxon>
        <taxon>Dikarya</taxon>
        <taxon>Ascomycota</taxon>
        <taxon>Pezizomycotina</taxon>
        <taxon>Sordariomycetes</taxon>
        <taxon>Sordariomycetidae</taxon>
        <taxon>Cephalothecales</taxon>
        <taxon>Cephalothecaceae</taxon>
        <taxon>Phialemonium</taxon>
    </lineage>
</organism>
<dbReference type="InterPro" id="IPR036864">
    <property type="entry name" value="Zn2-C6_fun-type_DNA-bd_sf"/>
</dbReference>
<dbReference type="PANTHER" id="PTHR47660">
    <property type="entry name" value="TRANSCRIPTION FACTOR WITH C2H2 AND ZN(2)-CYS(6) DNA BINDING DOMAIN (EUROFUNG)-RELATED-RELATED"/>
    <property type="match status" value="1"/>
</dbReference>
<dbReference type="SMART" id="SM00066">
    <property type="entry name" value="GAL4"/>
    <property type="match status" value="1"/>
</dbReference>
<evidence type="ECO:0000256" key="4">
    <source>
        <dbReference type="ARBA" id="ARBA00023163"/>
    </source>
</evidence>